<sequence length="195" mass="21322">MQLVVMDQASLERVRNAPKSILAKTDRVNILINDAGIMAVPDLQTHAGTSPEFQSRVVSLASSGHRLGGIDPSNNWHYQKGDYNPSLAYAQSKTANIYMANEIERCFGSLGLHATNVHPGGIATGLGRHLPAEYLQNLYQNQGLIKIFKSLEQGAATSIWAATGKEWEGRGGRYLSDCSEAMPGRMIWIRGVQQL</sequence>
<evidence type="ECO:0000313" key="4">
    <source>
        <dbReference type="EMBL" id="OAT11579.1"/>
    </source>
</evidence>
<accession>A0A179UWI9</accession>
<keyword evidence="2" id="KW-0521">NADP</keyword>
<dbReference type="EMBL" id="GG657464">
    <property type="protein sequence ID" value="OAT11579.1"/>
    <property type="molecule type" value="Genomic_DNA"/>
</dbReference>
<dbReference type="GeneID" id="8502714"/>
<keyword evidence="3" id="KW-0560">Oxidoreductase</keyword>
<dbReference type="STRING" id="559298.A0A179UWI9"/>
<dbReference type="PANTHER" id="PTHR24320">
    <property type="entry name" value="RETINOL DEHYDROGENASE"/>
    <property type="match status" value="1"/>
</dbReference>
<dbReference type="OrthoDB" id="191139at2759"/>
<name>A0A179UWI9_BLAGS</name>
<comment type="similarity">
    <text evidence="1">Belongs to the short-chain dehydrogenases/reductases (SDR) family.</text>
</comment>
<keyword evidence="5" id="KW-1185">Reference proteome</keyword>
<dbReference type="KEGG" id="bgh:BDBG_17538"/>
<dbReference type="InterPro" id="IPR036291">
    <property type="entry name" value="NAD(P)-bd_dom_sf"/>
</dbReference>
<reference evidence="5" key="1">
    <citation type="journal article" date="2015" name="PLoS Genet.">
        <title>The dynamic genome and transcriptome of the human fungal pathogen Blastomyces and close relative Emmonsia.</title>
        <authorList>
            <person name="Munoz J.F."/>
            <person name="Gauthier G.M."/>
            <person name="Desjardins C.A."/>
            <person name="Gallo J.E."/>
            <person name="Holder J."/>
            <person name="Sullivan T.D."/>
            <person name="Marty A.J."/>
            <person name="Carmen J.C."/>
            <person name="Chen Z."/>
            <person name="Ding L."/>
            <person name="Gujja S."/>
            <person name="Magrini V."/>
            <person name="Misas E."/>
            <person name="Mitreva M."/>
            <person name="Priest M."/>
            <person name="Saif S."/>
            <person name="Whiston E.A."/>
            <person name="Young S."/>
            <person name="Zeng Q."/>
            <person name="Goldman W.E."/>
            <person name="Mardis E.R."/>
            <person name="Taylor J.W."/>
            <person name="McEwen J.G."/>
            <person name="Clay O.K."/>
            <person name="Klein B.S."/>
            <person name="Cuomo C.A."/>
        </authorList>
    </citation>
    <scope>NUCLEOTIDE SEQUENCE [LARGE SCALE GENOMIC DNA]</scope>
    <source>
        <strain evidence="5">SLH14081</strain>
    </source>
</reference>
<dbReference type="RefSeq" id="XP_031579936.1">
    <property type="nucleotide sequence ID" value="XM_031725233.1"/>
</dbReference>
<dbReference type="AlphaFoldDB" id="A0A179UWI9"/>
<evidence type="ECO:0000256" key="1">
    <source>
        <dbReference type="ARBA" id="ARBA00006484"/>
    </source>
</evidence>
<dbReference type="VEuPathDB" id="FungiDB:BDBG_17538"/>
<evidence type="ECO:0000313" key="5">
    <source>
        <dbReference type="Proteomes" id="UP000002038"/>
    </source>
</evidence>
<dbReference type="PANTHER" id="PTHR24320:SF272">
    <property type="entry name" value="NAD(P)-BINDING ROSSMANN-FOLD SUPERFAMILY PROTEIN"/>
    <property type="match status" value="1"/>
</dbReference>
<dbReference type="Gene3D" id="3.40.50.720">
    <property type="entry name" value="NAD(P)-binding Rossmann-like Domain"/>
    <property type="match status" value="1"/>
</dbReference>
<dbReference type="Proteomes" id="UP000002038">
    <property type="component" value="Unassembled WGS sequence"/>
</dbReference>
<protein>
    <submittedName>
        <fullName evidence="4">Uncharacterized protein</fullName>
    </submittedName>
</protein>
<organism evidence="4 5">
    <name type="scientific">Blastomyces gilchristii (strain SLH14081)</name>
    <name type="common">Blastomyces dermatitidis</name>
    <dbReference type="NCBI Taxonomy" id="559298"/>
    <lineage>
        <taxon>Eukaryota</taxon>
        <taxon>Fungi</taxon>
        <taxon>Dikarya</taxon>
        <taxon>Ascomycota</taxon>
        <taxon>Pezizomycotina</taxon>
        <taxon>Eurotiomycetes</taxon>
        <taxon>Eurotiomycetidae</taxon>
        <taxon>Onygenales</taxon>
        <taxon>Ajellomycetaceae</taxon>
        <taxon>Blastomyces</taxon>
    </lineage>
</organism>
<evidence type="ECO:0000256" key="3">
    <source>
        <dbReference type="ARBA" id="ARBA00023002"/>
    </source>
</evidence>
<dbReference type="SUPFAM" id="SSF51735">
    <property type="entry name" value="NAD(P)-binding Rossmann-fold domains"/>
    <property type="match status" value="1"/>
</dbReference>
<proteinExistence type="inferred from homology"/>
<gene>
    <name evidence="4" type="ORF">BDBG_17538</name>
</gene>
<dbReference type="GO" id="GO:0016491">
    <property type="term" value="F:oxidoreductase activity"/>
    <property type="evidence" value="ECO:0007669"/>
    <property type="project" value="UniProtKB-KW"/>
</dbReference>
<evidence type="ECO:0000256" key="2">
    <source>
        <dbReference type="ARBA" id="ARBA00022857"/>
    </source>
</evidence>